<accession>A0A0K0DQG6</accession>
<protein>
    <submittedName>
        <fullName evidence="2">Uncharacterized protein</fullName>
    </submittedName>
</protein>
<keyword evidence="1" id="KW-1185">Reference proteome</keyword>
<sequence>MQEQMRDKHDVLAMQRDPRFLLVGVNPGLRRIRRHCNIAHGDTMRSTAVVGGPDCVCGGRERRDGGQSLGPPINHWLASNAFVVSPSLPKYPPY</sequence>
<organism evidence="1 2">
    <name type="scientific">Angiostrongylus cantonensis</name>
    <name type="common">Rat lungworm</name>
    <dbReference type="NCBI Taxonomy" id="6313"/>
    <lineage>
        <taxon>Eukaryota</taxon>
        <taxon>Metazoa</taxon>
        <taxon>Ecdysozoa</taxon>
        <taxon>Nematoda</taxon>
        <taxon>Chromadorea</taxon>
        <taxon>Rhabditida</taxon>
        <taxon>Rhabditina</taxon>
        <taxon>Rhabditomorpha</taxon>
        <taxon>Strongyloidea</taxon>
        <taxon>Metastrongylidae</taxon>
        <taxon>Angiostrongylus</taxon>
    </lineage>
</organism>
<evidence type="ECO:0000313" key="1">
    <source>
        <dbReference type="Proteomes" id="UP000035642"/>
    </source>
</evidence>
<reference evidence="2" key="2">
    <citation type="submission" date="2017-02" db="UniProtKB">
        <authorList>
            <consortium name="WormBaseParasite"/>
        </authorList>
    </citation>
    <scope>IDENTIFICATION</scope>
</reference>
<name>A0A0K0DQG6_ANGCA</name>
<dbReference type="WBParaSite" id="ACAC_0001400501-mRNA-1">
    <property type="protein sequence ID" value="ACAC_0001400501-mRNA-1"/>
    <property type="gene ID" value="ACAC_0001400501"/>
</dbReference>
<dbReference type="AlphaFoldDB" id="A0A0K0DQG6"/>
<dbReference type="Proteomes" id="UP000035642">
    <property type="component" value="Unassembled WGS sequence"/>
</dbReference>
<evidence type="ECO:0000313" key="2">
    <source>
        <dbReference type="WBParaSite" id="ACAC_0001400501-mRNA-1"/>
    </source>
</evidence>
<reference evidence="1" key="1">
    <citation type="submission" date="2012-09" db="EMBL/GenBank/DDBJ databases">
        <authorList>
            <person name="Martin A.A."/>
        </authorList>
    </citation>
    <scope>NUCLEOTIDE SEQUENCE</scope>
</reference>
<proteinExistence type="predicted"/>